<evidence type="ECO:0000256" key="3">
    <source>
        <dbReference type="ARBA" id="ARBA00022679"/>
    </source>
</evidence>
<evidence type="ECO:0000256" key="7">
    <source>
        <dbReference type="PROSITE-ProRule" id="PRU10141"/>
    </source>
</evidence>
<dbReference type="PANTHER" id="PTHR43289:SF6">
    <property type="entry name" value="SERINE_THREONINE-PROTEIN KINASE NEKL-3"/>
    <property type="match status" value="1"/>
</dbReference>
<comment type="caution">
    <text evidence="11">The sequence shown here is derived from an EMBL/GenBank/DDBJ whole genome shotgun (WGS) entry which is preliminary data.</text>
</comment>
<accession>A0ABX2EX87</accession>
<feature type="transmembrane region" description="Helical" evidence="9">
    <location>
        <begin position="291"/>
        <end position="314"/>
    </location>
</feature>
<evidence type="ECO:0000256" key="8">
    <source>
        <dbReference type="SAM" id="MobiDB-lite"/>
    </source>
</evidence>
<feature type="binding site" evidence="7">
    <location>
        <position position="35"/>
    </location>
    <ligand>
        <name>ATP</name>
        <dbReference type="ChEBI" id="CHEBI:30616"/>
    </ligand>
</feature>
<keyword evidence="9" id="KW-0812">Transmembrane</keyword>
<gene>
    <name evidence="11" type="ORF">GC106_8040</name>
</gene>
<dbReference type="EMBL" id="JAAATY010000001">
    <property type="protein sequence ID" value="NRN63603.1"/>
    <property type="molecule type" value="Genomic_DNA"/>
</dbReference>
<dbReference type="Gene3D" id="1.10.510.10">
    <property type="entry name" value="Transferase(Phosphotransferase) domain 1"/>
    <property type="match status" value="1"/>
</dbReference>
<dbReference type="PROSITE" id="PS00108">
    <property type="entry name" value="PROTEIN_KINASE_ST"/>
    <property type="match status" value="1"/>
</dbReference>
<dbReference type="InterPro" id="IPR008271">
    <property type="entry name" value="Ser/Thr_kinase_AS"/>
</dbReference>
<keyword evidence="2 11" id="KW-0723">Serine/threonine-protein kinase</keyword>
<keyword evidence="12" id="KW-1185">Reference proteome</keyword>
<dbReference type="SUPFAM" id="SSF56112">
    <property type="entry name" value="Protein kinase-like (PK-like)"/>
    <property type="match status" value="1"/>
</dbReference>
<reference evidence="11 12" key="1">
    <citation type="submission" date="2020-01" db="EMBL/GenBank/DDBJ databases">
        <title>Kibdelosporangium persica a novel Actinomycetes from a hot desert in Iran.</title>
        <authorList>
            <person name="Safaei N."/>
            <person name="Zaburannyi N."/>
            <person name="Mueller R."/>
            <person name="Wink J."/>
        </authorList>
    </citation>
    <scope>NUCLEOTIDE SEQUENCE [LARGE SCALE GENOMIC DNA]</scope>
    <source>
        <strain evidence="11 12">4NS15</strain>
    </source>
</reference>
<dbReference type="InterPro" id="IPR017441">
    <property type="entry name" value="Protein_kinase_ATP_BS"/>
</dbReference>
<keyword evidence="6 7" id="KW-0067">ATP-binding</keyword>
<dbReference type="SMART" id="SM00220">
    <property type="entry name" value="S_TKc"/>
    <property type="match status" value="1"/>
</dbReference>
<evidence type="ECO:0000256" key="1">
    <source>
        <dbReference type="ARBA" id="ARBA00012513"/>
    </source>
</evidence>
<evidence type="ECO:0000256" key="2">
    <source>
        <dbReference type="ARBA" id="ARBA00022527"/>
    </source>
</evidence>
<dbReference type="Gene3D" id="3.30.200.20">
    <property type="entry name" value="Phosphorylase Kinase, domain 1"/>
    <property type="match status" value="1"/>
</dbReference>
<evidence type="ECO:0000256" key="5">
    <source>
        <dbReference type="ARBA" id="ARBA00022777"/>
    </source>
</evidence>
<feature type="region of interest" description="Disordered" evidence="8">
    <location>
        <begin position="318"/>
        <end position="341"/>
    </location>
</feature>
<evidence type="ECO:0000259" key="10">
    <source>
        <dbReference type="PROSITE" id="PS50011"/>
    </source>
</evidence>
<evidence type="ECO:0000256" key="9">
    <source>
        <dbReference type="SAM" id="Phobius"/>
    </source>
</evidence>
<keyword evidence="9" id="KW-0472">Membrane</keyword>
<dbReference type="PROSITE" id="PS00107">
    <property type="entry name" value="PROTEIN_KINASE_ATP"/>
    <property type="match status" value="1"/>
</dbReference>
<evidence type="ECO:0000256" key="4">
    <source>
        <dbReference type="ARBA" id="ARBA00022741"/>
    </source>
</evidence>
<dbReference type="GO" id="GO:0004674">
    <property type="term" value="F:protein serine/threonine kinase activity"/>
    <property type="evidence" value="ECO:0007669"/>
    <property type="project" value="UniProtKB-KW"/>
</dbReference>
<dbReference type="PANTHER" id="PTHR43289">
    <property type="entry name" value="MITOGEN-ACTIVATED PROTEIN KINASE KINASE KINASE 20-RELATED"/>
    <property type="match status" value="1"/>
</dbReference>
<dbReference type="PROSITE" id="PS50011">
    <property type="entry name" value="PROTEIN_KINASE_DOM"/>
    <property type="match status" value="1"/>
</dbReference>
<keyword evidence="9" id="KW-1133">Transmembrane helix</keyword>
<proteinExistence type="predicted"/>
<dbReference type="EC" id="2.7.11.1" evidence="1"/>
<dbReference type="InterPro" id="IPR011009">
    <property type="entry name" value="Kinase-like_dom_sf"/>
</dbReference>
<dbReference type="Pfam" id="PF00069">
    <property type="entry name" value="Pkinase"/>
    <property type="match status" value="1"/>
</dbReference>
<organism evidence="11 12">
    <name type="scientific">Kibdelosporangium persicum</name>
    <dbReference type="NCBI Taxonomy" id="2698649"/>
    <lineage>
        <taxon>Bacteria</taxon>
        <taxon>Bacillati</taxon>
        <taxon>Actinomycetota</taxon>
        <taxon>Actinomycetes</taxon>
        <taxon>Pseudonocardiales</taxon>
        <taxon>Pseudonocardiaceae</taxon>
        <taxon>Kibdelosporangium</taxon>
    </lineage>
</organism>
<evidence type="ECO:0000256" key="6">
    <source>
        <dbReference type="ARBA" id="ARBA00022840"/>
    </source>
</evidence>
<keyword evidence="5 11" id="KW-0418">Kinase</keyword>
<sequence length="449" mass="48254">MVNGRYRIVGEVGRGGMGVVWLAEDQTMGRRVAIKELVPPHGTDPRERPNLEERVLREARTAGRLNDPAIVTVYDVVQEGGATFIVMELIDAPTLTEIVRQDGPVPSDKVLAIADQVLSALEAAHAAGVVHRDVKPSNVMVAPNGRVKLTDFGIAQSIEDPKLTRSGVLLGSPTYISPERLRGEDALPASDLWALGATLFFAVEGRSAYERPTTAASIQAVLNERAEIRQASGPLAELITGLLDNDPKTRIDAQRARRLIEEAKHRSGPATGPVVPPTRALPVQRRDRRGLAIGAAAVVLAGTVVAILALTGVFSPKTKTDPPAQANPMQETRTYGPDGDITRDLRAGDCYNGTDLAERAEDCGQEHDAEIFEHVSYQDLQDYPDFMVSDAESACAARFERLSVENKNSVLRFRTLVPTQAAWDGAQREALCVVTAADGGKLTGPVAGN</sequence>
<dbReference type="CDD" id="cd14014">
    <property type="entry name" value="STKc_PknB_like"/>
    <property type="match status" value="1"/>
</dbReference>
<keyword evidence="3" id="KW-0808">Transferase</keyword>
<evidence type="ECO:0000313" key="11">
    <source>
        <dbReference type="EMBL" id="NRN63603.1"/>
    </source>
</evidence>
<name>A0ABX2EX87_9PSEU</name>
<evidence type="ECO:0000313" key="12">
    <source>
        <dbReference type="Proteomes" id="UP000763557"/>
    </source>
</evidence>
<keyword evidence="4 7" id="KW-0547">Nucleotide-binding</keyword>
<dbReference type="InterPro" id="IPR000719">
    <property type="entry name" value="Prot_kinase_dom"/>
</dbReference>
<protein>
    <recommendedName>
        <fullName evidence="1">non-specific serine/threonine protein kinase</fullName>
        <ecNumber evidence="1">2.7.11.1</ecNumber>
    </recommendedName>
</protein>
<dbReference type="Proteomes" id="UP000763557">
    <property type="component" value="Unassembled WGS sequence"/>
</dbReference>
<feature type="domain" description="Protein kinase" evidence="10">
    <location>
        <begin position="6"/>
        <end position="268"/>
    </location>
</feature>